<dbReference type="Gene3D" id="3.40.50.1820">
    <property type="entry name" value="alpha/beta hydrolase"/>
    <property type="match status" value="1"/>
</dbReference>
<keyword evidence="3" id="KW-1185">Reference proteome</keyword>
<sequence length="309" mass="34545">MQPSAVTNTTNLTASPSQFYSWNNYHCAYAVHQPTNTTPEGIPLLLIHPIGVGLSRQFWQRFCREWYNTGQCNLIYNPDLLGCGESDMPHLAYTPSDWAEQLQYFLQTVVQKPVIVVVQGALLPVAIELVQKESNLIAGLVLSGPPAWGLMTNKSPEWQQKLLWNLLDSPFGSAFYRYARTPKFLRSFSTRQLFASENSVDAEWLNTLLVGAENLASRHAVFSFLAGFWRQDYTSFIASIGQPTLAVVGETASSISEKSKKETPDERLTHYLACLPQGRGIKINGRNVLPYESTAEFVAAIATFINEVF</sequence>
<organism evidence="2 3">
    <name type="scientific">Nostoc linckia FACHB-391</name>
    <dbReference type="NCBI Taxonomy" id="2692906"/>
    <lineage>
        <taxon>Bacteria</taxon>
        <taxon>Bacillati</taxon>
        <taxon>Cyanobacteriota</taxon>
        <taxon>Cyanophyceae</taxon>
        <taxon>Nostocales</taxon>
        <taxon>Nostocaceae</taxon>
        <taxon>Nostoc</taxon>
    </lineage>
</organism>
<protein>
    <submittedName>
        <fullName evidence="2">Alpha/beta hydrolase</fullName>
    </submittedName>
</protein>
<dbReference type="PANTHER" id="PTHR46438:SF2">
    <property type="entry name" value="ALPHA_BETA-HYDROLASES SUPERFAMILY PROTEIN"/>
    <property type="match status" value="1"/>
</dbReference>
<dbReference type="SUPFAM" id="SSF53474">
    <property type="entry name" value="alpha/beta-Hydrolases"/>
    <property type="match status" value="1"/>
</dbReference>
<keyword evidence="2" id="KW-0378">Hydrolase</keyword>
<name>A0ABR8EQC6_NOSLI</name>
<evidence type="ECO:0000313" key="3">
    <source>
        <dbReference type="Proteomes" id="UP000604661"/>
    </source>
</evidence>
<dbReference type="InterPro" id="IPR000073">
    <property type="entry name" value="AB_hydrolase_1"/>
</dbReference>
<dbReference type="Proteomes" id="UP000604661">
    <property type="component" value="Unassembled WGS sequence"/>
</dbReference>
<feature type="domain" description="AB hydrolase-1" evidence="1">
    <location>
        <begin position="44"/>
        <end position="246"/>
    </location>
</feature>
<comment type="caution">
    <text evidence="2">The sequence shown here is derived from an EMBL/GenBank/DDBJ whole genome shotgun (WGS) entry which is preliminary data.</text>
</comment>
<evidence type="ECO:0000313" key="2">
    <source>
        <dbReference type="EMBL" id="MBD2560150.1"/>
    </source>
</evidence>
<accession>A0ABR8EQC6</accession>
<evidence type="ECO:0000259" key="1">
    <source>
        <dbReference type="Pfam" id="PF12697"/>
    </source>
</evidence>
<dbReference type="GO" id="GO:0016787">
    <property type="term" value="F:hydrolase activity"/>
    <property type="evidence" value="ECO:0007669"/>
    <property type="project" value="UniProtKB-KW"/>
</dbReference>
<reference evidence="2 3" key="1">
    <citation type="journal article" date="2020" name="ISME J.">
        <title>Comparative genomics reveals insights into cyanobacterial evolution and habitat adaptation.</title>
        <authorList>
            <person name="Chen M.Y."/>
            <person name="Teng W.K."/>
            <person name="Zhao L."/>
            <person name="Hu C.X."/>
            <person name="Zhou Y.K."/>
            <person name="Han B.P."/>
            <person name="Song L.R."/>
            <person name="Shu W.S."/>
        </authorList>
    </citation>
    <scope>NUCLEOTIDE SEQUENCE [LARGE SCALE GENOMIC DNA]</scope>
    <source>
        <strain evidence="2 3">FACHB-391</strain>
    </source>
</reference>
<dbReference type="RefSeq" id="WP_190891784.1">
    <property type="nucleotide sequence ID" value="NZ_JACJTE010000004.1"/>
</dbReference>
<proteinExistence type="predicted"/>
<dbReference type="Pfam" id="PF12697">
    <property type="entry name" value="Abhydrolase_6"/>
    <property type="match status" value="1"/>
</dbReference>
<gene>
    <name evidence="2" type="ORF">H6G95_05840</name>
</gene>
<dbReference type="EMBL" id="JACJTE010000004">
    <property type="protein sequence ID" value="MBD2560150.1"/>
    <property type="molecule type" value="Genomic_DNA"/>
</dbReference>
<dbReference type="InterPro" id="IPR029058">
    <property type="entry name" value="AB_hydrolase_fold"/>
</dbReference>
<dbReference type="PANTHER" id="PTHR46438">
    <property type="entry name" value="ALPHA/BETA-HYDROLASES SUPERFAMILY PROTEIN"/>
    <property type="match status" value="1"/>
</dbReference>